<evidence type="ECO:0000313" key="3">
    <source>
        <dbReference type="EMBL" id="TKS08013.1"/>
    </source>
</evidence>
<evidence type="ECO:0000259" key="2">
    <source>
        <dbReference type="Pfam" id="PF14244"/>
    </source>
</evidence>
<proteinExistence type="predicted"/>
<organism evidence="3">
    <name type="scientific">Populus alba</name>
    <name type="common">White poplar</name>
    <dbReference type="NCBI Taxonomy" id="43335"/>
    <lineage>
        <taxon>Eukaryota</taxon>
        <taxon>Viridiplantae</taxon>
        <taxon>Streptophyta</taxon>
        <taxon>Embryophyta</taxon>
        <taxon>Tracheophyta</taxon>
        <taxon>Spermatophyta</taxon>
        <taxon>Magnoliopsida</taxon>
        <taxon>eudicotyledons</taxon>
        <taxon>Gunneridae</taxon>
        <taxon>Pentapetalae</taxon>
        <taxon>rosids</taxon>
        <taxon>fabids</taxon>
        <taxon>Malpighiales</taxon>
        <taxon>Salicaceae</taxon>
        <taxon>Saliceae</taxon>
        <taxon>Populus</taxon>
    </lineage>
</organism>
<name>A0A4U5QCF8_POPAL</name>
<comment type="caution">
    <text evidence="3">The sequence shown here is derived from an EMBL/GenBank/DDBJ whole genome shotgun (WGS) entry which is preliminary data.</text>
</comment>
<evidence type="ECO:0000256" key="1">
    <source>
        <dbReference type="SAM" id="MobiDB-lite"/>
    </source>
</evidence>
<dbReference type="EMBL" id="RCHU01000306">
    <property type="protein sequence ID" value="TKS08013.1"/>
    <property type="molecule type" value="Genomic_DNA"/>
</dbReference>
<dbReference type="GO" id="GO:0003676">
    <property type="term" value="F:nucleic acid binding"/>
    <property type="evidence" value="ECO:0007669"/>
    <property type="project" value="InterPro"/>
</dbReference>
<dbReference type="SUPFAM" id="SSF57756">
    <property type="entry name" value="Retrovirus zinc finger-like domains"/>
    <property type="match status" value="1"/>
</dbReference>
<gene>
    <name evidence="3" type="ORF">D5086_0000106630</name>
</gene>
<dbReference type="PANTHER" id="PTHR34222:SF79">
    <property type="entry name" value="RETROVIRUS-RELATED POL POLYPROTEIN FROM TRANSPOSON TNT 1-94"/>
    <property type="match status" value="1"/>
</dbReference>
<feature type="region of interest" description="Disordered" evidence="1">
    <location>
        <begin position="160"/>
        <end position="194"/>
    </location>
</feature>
<sequence>MDSSHPYFVHQSDHPGLMLVPIRLNGTNYPSWSKSMVHALTAKNKVGFINGTIQPPSKTEQPTDYNGVRSNILMMSPLPNVRQAYSLVIQDETQRQVTSASTAAIHSRSNNMSNNSTNKHCEHCDRNGHTIEECRTLKFRCSYCDRRGHTEDRCKFKNGTWVPNDTGTQASRHNQFKQQRQGSKRNTNPRGSFPAAHAVDIAPMHKGQSHGFGAPTQLASQSNLLHEISAEQLQQLAQAVSMISSTHSSDNSNAYANAAVSCLIYLSKSSPFLYSFGQLDIHTRYTQPTSPSIYPK</sequence>
<dbReference type="InterPro" id="IPR029472">
    <property type="entry name" value="Copia-like_N"/>
</dbReference>
<dbReference type="PANTHER" id="PTHR34222">
    <property type="entry name" value="GAG_PRE-INTEGRS DOMAIN-CONTAINING PROTEIN"/>
    <property type="match status" value="1"/>
</dbReference>
<feature type="domain" description="Retrotransposon Copia-like N-terminal" evidence="2">
    <location>
        <begin position="10"/>
        <end position="56"/>
    </location>
</feature>
<dbReference type="Pfam" id="PF14244">
    <property type="entry name" value="Retrotran_gag_3"/>
    <property type="match status" value="1"/>
</dbReference>
<dbReference type="GO" id="GO:0008270">
    <property type="term" value="F:zinc ion binding"/>
    <property type="evidence" value="ECO:0007669"/>
    <property type="project" value="InterPro"/>
</dbReference>
<accession>A0A4U5QCF8</accession>
<dbReference type="AlphaFoldDB" id="A0A4U5QCF8"/>
<protein>
    <recommendedName>
        <fullName evidence="2">Retrotransposon Copia-like N-terminal domain-containing protein</fullName>
    </recommendedName>
</protein>
<reference evidence="3" key="1">
    <citation type="submission" date="2018-10" db="EMBL/GenBank/DDBJ databases">
        <title>Population genomic analysis revealed the cold adaptation of white poplar.</title>
        <authorList>
            <person name="Liu Y.-J."/>
        </authorList>
    </citation>
    <scope>NUCLEOTIDE SEQUENCE [LARGE SCALE GENOMIC DNA]</scope>
    <source>
        <strain evidence="3">PAL-ZL1</strain>
    </source>
</reference>
<feature type="compositionally biased region" description="Polar residues" evidence="1">
    <location>
        <begin position="161"/>
        <end position="190"/>
    </location>
</feature>
<dbReference type="InterPro" id="IPR036875">
    <property type="entry name" value="Znf_CCHC_sf"/>
</dbReference>